<dbReference type="PANTHER" id="PTHR36447:SF2">
    <property type="entry name" value="BETA-GALACTOSIDASE YESZ"/>
    <property type="match status" value="1"/>
</dbReference>
<dbReference type="InterPro" id="IPR013529">
    <property type="entry name" value="Glyco_hydro_42_N"/>
</dbReference>
<feature type="chain" id="PRO_5032583349" description="Glycoside hydrolase family 42 N-terminal domain-containing protein" evidence="5">
    <location>
        <begin position="21"/>
        <end position="985"/>
    </location>
</feature>
<evidence type="ECO:0000256" key="2">
    <source>
        <dbReference type="ARBA" id="ARBA00022801"/>
    </source>
</evidence>
<dbReference type="AlphaFoldDB" id="A0A844FYS8"/>
<evidence type="ECO:0000313" key="7">
    <source>
        <dbReference type="EMBL" id="MST95884.1"/>
    </source>
</evidence>
<dbReference type="Pfam" id="PF02449">
    <property type="entry name" value="Glyco_hydro_42"/>
    <property type="match status" value="1"/>
</dbReference>
<keyword evidence="5" id="KW-0732">Signal</keyword>
<feature type="signal peptide" evidence="5">
    <location>
        <begin position="1"/>
        <end position="20"/>
    </location>
</feature>
<evidence type="ECO:0000256" key="3">
    <source>
        <dbReference type="ARBA" id="ARBA00022833"/>
    </source>
</evidence>
<keyword evidence="3" id="KW-0862">Zinc</keyword>
<evidence type="ECO:0000256" key="5">
    <source>
        <dbReference type="SAM" id="SignalP"/>
    </source>
</evidence>
<evidence type="ECO:0000256" key="1">
    <source>
        <dbReference type="ARBA" id="ARBA00022723"/>
    </source>
</evidence>
<dbReference type="SUPFAM" id="SSF51445">
    <property type="entry name" value="(Trans)glycosidases"/>
    <property type="match status" value="1"/>
</dbReference>
<evidence type="ECO:0000256" key="4">
    <source>
        <dbReference type="ARBA" id="ARBA00023295"/>
    </source>
</evidence>
<evidence type="ECO:0000259" key="6">
    <source>
        <dbReference type="Pfam" id="PF02449"/>
    </source>
</evidence>
<protein>
    <recommendedName>
        <fullName evidence="6">Glycoside hydrolase family 42 N-terminal domain-containing protein</fullName>
    </recommendedName>
</protein>
<keyword evidence="8" id="KW-1185">Reference proteome</keyword>
<feature type="domain" description="Glycoside hydrolase family 42 N-terminal" evidence="6">
    <location>
        <begin position="668"/>
        <end position="894"/>
    </location>
</feature>
<sequence length="985" mass="108541">MKVWLYGALAGVLCWGGWNAAAAESGVVREWRPGTDTPPAKVAWTPSGGALLKVKEPAAAAEGIGRVWRFDSKETDKALACSVKLAETGLKLENGWFEFTYWLPEDSKVVKLRPGVRVREGERKGKLIAADVTPVKGMWTTVRWPLDGAYSAAARRAGGEHADSLELGVLASGGPIVLEIGRLAAGVSAPPASGGAAAADAGNIYSAALAPEVLGVWNAGEELPAFAGVWAPGRVTRERAKPAASSPPMGNPEQVFRFETEANALALTFRVEAPLADTWLEFAYFLPEGSSVRSVNPGMTVREWDGRRRTLRLPPVTGRWQREKISLAELMGGDTWRGGAAATASSFEIGFLGDKGSPLAVEIAEVRLTREATPFTPLVRPQWLVEPGSYRRTFTVNGTPEKAWIMALAEPAFTLRVNGREIGRGVLGNHNGWAMNPRWPVAAEWPLDGVLREGENRIEFEIAPGTARGMVALGWVEQDLRRVIVSDAAWSGASGKAAVRPIREQLRLRGLDIYPVRMPGAWRPPAERPDYAGGPAFRPAAARLQVAPEAGRWSTVEVNGRWYLRSPSGKPFFFNGTQVVGRIYENYSYSDWARRAYSSEKEWADEASGFVQRLGFNGLAVSATSDTAFAAGARRGMVYFTYLGCHDGGPGLMNRNGEKLPGVPDPFSEEWRRKLRRRAAEAGKRWNGDPACVGFFVNNEAHLEGNLAGRSSSGFVYSEACGREFVRWLRERYRDDLRMLNLAWFGKAEKEYLDSFEDVLVKKPDPLGKVPFMADPTAAAAMAQIGRRLGGDERDEKKGRMRRDFDDFAVYTVGVYADYVLRTMREFMPDKIIGSNRFMGASTEEMLAVWKDYDVIAWNSYPMWVWKDAKYVDRQIAEIEKAHRVTGKPVLLTEWGVQALDVRMASPSAQLTTQHERGIGHGKVVKQVVESFPFVAGMVHFAYQNLADSEGQGWGLVDNEGRPYRDFVSGVVAANRWLDGYFSDK</sequence>
<dbReference type="GO" id="GO:0004565">
    <property type="term" value="F:beta-galactosidase activity"/>
    <property type="evidence" value="ECO:0007669"/>
    <property type="project" value="InterPro"/>
</dbReference>
<dbReference type="Gene3D" id="3.20.20.80">
    <property type="entry name" value="Glycosidases"/>
    <property type="match status" value="1"/>
</dbReference>
<name>A0A844FYS8_9BACT</name>
<keyword evidence="1" id="KW-0479">Metal-binding</keyword>
<dbReference type="InterPro" id="IPR017853">
    <property type="entry name" value="GH"/>
</dbReference>
<dbReference type="GO" id="GO:0005975">
    <property type="term" value="P:carbohydrate metabolic process"/>
    <property type="evidence" value="ECO:0007669"/>
    <property type="project" value="InterPro"/>
</dbReference>
<accession>A0A844FYS8</accession>
<proteinExistence type="predicted"/>
<gene>
    <name evidence="7" type="ORF">FYJ85_02345</name>
</gene>
<dbReference type="GO" id="GO:0009341">
    <property type="term" value="C:beta-galactosidase complex"/>
    <property type="evidence" value="ECO:0007669"/>
    <property type="project" value="InterPro"/>
</dbReference>
<dbReference type="InterPro" id="IPR003476">
    <property type="entry name" value="Glyco_hydro_42"/>
</dbReference>
<keyword evidence="4" id="KW-0326">Glycosidase</keyword>
<dbReference type="Proteomes" id="UP000435649">
    <property type="component" value="Unassembled WGS sequence"/>
</dbReference>
<comment type="caution">
    <text evidence="7">The sequence shown here is derived from an EMBL/GenBank/DDBJ whole genome shotgun (WGS) entry which is preliminary data.</text>
</comment>
<dbReference type="Gene3D" id="2.60.120.260">
    <property type="entry name" value="Galactose-binding domain-like"/>
    <property type="match status" value="1"/>
</dbReference>
<reference evidence="7 8" key="1">
    <citation type="submission" date="2019-08" db="EMBL/GenBank/DDBJ databases">
        <title>In-depth cultivation of the pig gut microbiome towards novel bacterial diversity and tailored functional studies.</title>
        <authorList>
            <person name="Wylensek D."/>
            <person name="Hitch T.C.A."/>
            <person name="Clavel T."/>
        </authorList>
    </citation>
    <scope>NUCLEOTIDE SEQUENCE [LARGE SCALE GENOMIC DNA]</scope>
    <source>
        <strain evidence="7 8">BBE-744-WT-12</strain>
    </source>
</reference>
<dbReference type="PANTHER" id="PTHR36447">
    <property type="entry name" value="BETA-GALACTOSIDASE GANA"/>
    <property type="match status" value="1"/>
</dbReference>
<evidence type="ECO:0000313" key="8">
    <source>
        <dbReference type="Proteomes" id="UP000435649"/>
    </source>
</evidence>
<organism evidence="7 8">
    <name type="scientific">Victivallis lenta</name>
    <dbReference type="NCBI Taxonomy" id="2606640"/>
    <lineage>
        <taxon>Bacteria</taxon>
        <taxon>Pseudomonadati</taxon>
        <taxon>Lentisphaerota</taxon>
        <taxon>Lentisphaeria</taxon>
        <taxon>Victivallales</taxon>
        <taxon>Victivallaceae</taxon>
        <taxon>Victivallis</taxon>
    </lineage>
</organism>
<dbReference type="GO" id="GO:0046872">
    <property type="term" value="F:metal ion binding"/>
    <property type="evidence" value="ECO:0007669"/>
    <property type="project" value="UniProtKB-KW"/>
</dbReference>
<keyword evidence="2" id="KW-0378">Hydrolase</keyword>
<dbReference type="EMBL" id="VUNS01000002">
    <property type="protein sequence ID" value="MST95884.1"/>
    <property type="molecule type" value="Genomic_DNA"/>
</dbReference>
<dbReference type="RefSeq" id="WP_154416874.1">
    <property type="nucleotide sequence ID" value="NZ_VUNS01000002.1"/>
</dbReference>